<gene>
    <name evidence="2" type="ORF">J2Z82_002844</name>
</gene>
<dbReference type="Pfam" id="PF09565">
    <property type="entry name" value="RE_NgoFVII"/>
    <property type="match status" value="1"/>
</dbReference>
<protein>
    <recommendedName>
        <fullName evidence="1">Restriction endonuclease type II NgoFVII N-terminal domain-containing protein</fullName>
    </recommendedName>
</protein>
<dbReference type="InterPro" id="IPR019065">
    <property type="entry name" value="RE_NgoFVII_N"/>
</dbReference>
<evidence type="ECO:0000313" key="3">
    <source>
        <dbReference type="Proteomes" id="UP001519328"/>
    </source>
</evidence>
<accession>A0ABS4HGB9</accession>
<sequence length="589" mass="67548">MLKPAENRLNYSELLTPPLGYEVEFAIGTTYALDLEALVGVPLALSLSEEMDQTFQDDPIYVLEGLRRSADKFAIFCEAGQIKIPQNQNSIFAMMEDSVFEVALENNRSFHPKVWLIKYQNSNNEVLYRLLVLTRNLTFDRSWDIAIALEGKRTDNKTYKNKPLADFFQYLVDVTGEDEKRRQIKSIISELDYIQFDPANKYIPEFDFCPLGISGYGKAETGIFEKYHQLIVISPFISESTISELNELELSNAKKVLITRKTELQKLTESMLFHFDVFTLKDSVIDGESAISGDINEVEITELQDIHAKLYARTKYNQHHIYIGSANSSRNAFHGNVEFLIKLKYKKHGFRITDLLEDMFGDEENPFERIEIIPEQEEVESDLADLLQKGIKQLCRTQSGAFVVKEDNDDYSLNVTFEDIPEGCDFSIGPLLSTKELPLQKETSFDKLSLLELGNFYKIAAAKDGEKVQRVIKIKTDGIPEEREKEIFRSIIKDSHTFLKYVAFLLSDDFLLSVLENLEQKNSGSGNWDMDTGDYPALYENMLKTAARSPEKLEDVENIINIIEKEDIIPIEFQQLYETFILAAKKVKK</sequence>
<dbReference type="CDD" id="cd09176">
    <property type="entry name" value="PLDc_unchar6"/>
    <property type="match status" value="1"/>
</dbReference>
<dbReference type="InterPro" id="IPR059166">
    <property type="entry name" value="PLD-like_cat"/>
</dbReference>
<reference evidence="2 3" key="1">
    <citation type="submission" date="2021-03" db="EMBL/GenBank/DDBJ databases">
        <title>Genomic Encyclopedia of Type Strains, Phase IV (KMG-IV): sequencing the most valuable type-strain genomes for metagenomic binning, comparative biology and taxonomic classification.</title>
        <authorList>
            <person name="Goeker M."/>
        </authorList>
    </citation>
    <scope>NUCLEOTIDE SEQUENCE [LARGE SCALE GENOMIC DNA]</scope>
    <source>
        <strain evidence="2 3">DSM 21085</strain>
    </source>
</reference>
<dbReference type="Gene3D" id="3.30.870.10">
    <property type="entry name" value="Endonuclease Chain A"/>
    <property type="match status" value="1"/>
</dbReference>
<keyword evidence="3" id="KW-1185">Reference proteome</keyword>
<evidence type="ECO:0000259" key="1">
    <source>
        <dbReference type="Pfam" id="PF09565"/>
    </source>
</evidence>
<name>A0ABS4HGB9_9BACI</name>
<comment type="caution">
    <text evidence="2">The sequence shown here is derived from an EMBL/GenBank/DDBJ whole genome shotgun (WGS) entry which is preliminary data.</text>
</comment>
<organism evidence="2 3">
    <name type="scientific">Virgibacillus litoralis</name>
    <dbReference type="NCBI Taxonomy" id="578221"/>
    <lineage>
        <taxon>Bacteria</taxon>
        <taxon>Bacillati</taxon>
        <taxon>Bacillota</taxon>
        <taxon>Bacilli</taxon>
        <taxon>Bacillales</taxon>
        <taxon>Bacillaceae</taxon>
        <taxon>Virgibacillus</taxon>
    </lineage>
</organism>
<proteinExistence type="predicted"/>
<feature type="domain" description="Restriction endonuclease type II NgoFVII N-terminal" evidence="1">
    <location>
        <begin position="224"/>
        <end position="344"/>
    </location>
</feature>
<dbReference type="Proteomes" id="UP001519328">
    <property type="component" value="Unassembled WGS sequence"/>
</dbReference>
<evidence type="ECO:0000313" key="2">
    <source>
        <dbReference type="EMBL" id="MBP1949888.1"/>
    </source>
</evidence>
<dbReference type="RefSeq" id="WP_209481366.1">
    <property type="nucleotide sequence ID" value="NZ_JAGGKK010000016.1"/>
</dbReference>
<dbReference type="EMBL" id="JAGGKK010000016">
    <property type="protein sequence ID" value="MBP1949888.1"/>
    <property type="molecule type" value="Genomic_DNA"/>
</dbReference>